<dbReference type="GO" id="GO:0005245">
    <property type="term" value="F:voltage-gated calcium channel activity"/>
    <property type="evidence" value="ECO:0007669"/>
    <property type="project" value="InterPro"/>
</dbReference>
<keyword evidence="3" id="KW-0597">Phosphoprotein</keyword>
<feature type="region of interest" description="Disordered" evidence="5">
    <location>
        <begin position="490"/>
        <end position="514"/>
    </location>
</feature>
<dbReference type="Gene3D" id="2.30.30.40">
    <property type="entry name" value="SH3 Domains"/>
    <property type="match status" value="1"/>
</dbReference>
<dbReference type="Pfam" id="PF00625">
    <property type="entry name" value="Guanylate_kin"/>
    <property type="match status" value="1"/>
</dbReference>
<dbReference type="InterPro" id="IPR008145">
    <property type="entry name" value="GK/Ca_channel_bsu"/>
</dbReference>
<dbReference type="EnsemblMetazoa" id="XM_001944886.5">
    <property type="protein sequence ID" value="XP_001944921.2"/>
    <property type="gene ID" value="LOC100168109"/>
</dbReference>
<name>A0A8R2A5J5_ACYPI</name>
<organism evidence="7 8">
    <name type="scientific">Acyrthosiphon pisum</name>
    <name type="common">Pea aphid</name>
    <dbReference type="NCBI Taxonomy" id="7029"/>
    <lineage>
        <taxon>Eukaryota</taxon>
        <taxon>Metazoa</taxon>
        <taxon>Ecdysozoa</taxon>
        <taxon>Arthropoda</taxon>
        <taxon>Hexapoda</taxon>
        <taxon>Insecta</taxon>
        <taxon>Pterygota</taxon>
        <taxon>Neoptera</taxon>
        <taxon>Paraneoptera</taxon>
        <taxon>Hemiptera</taxon>
        <taxon>Sternorrhyncha</taxon>
        <taxon>Aphidomorpha</taxon>
        <taxon>Aphidoidea</taxon>
        <taxon>Aphididae</taxon>
        <taxon>Macrosiphini</taxon>
        <taxon>Acyrthosiphon</taxon>
    </lineage>
</organism>
<keyword evidence="8" id="KW-1185">Reference proteome</keyword>
<evidence type="ECO:0000313" key="8">
    <source>
        <dbReference type="Proteomes" id="UP000007819"/>
    </source>
</evidence>
<dbReference type="InterPro" id="IPR001452">
    <property type="entry name" value="SH3_domain"/>
</dbReference>
<dbReference type="GO" id="GO:0005891">
    <property type="term" value="C:voltage-gated calcium channel complex"/>
    <property type="evidence" value="ECO:0007669"/>
    <property type="project" value="InterPro"/>
</dbReference>
<keyword evidence="2 4" id="KW-0728">SH3 domain</keyword>
<evidence type="ECO:0000256" key="3">
    <source>
        <dbReference type="ARBA" id="ARBA00022553"/>
    </source>
</evidence>
<sequence>MSGASNSIRSVDQEPPLQLHRTFPTTKPVAFAIRTNVAYDGNLDDDCPMQGHAISFKAQEFLHIKEKYDNNWWIGRLVKEGSELGYIPSPTKLEIMRMIAQSPSSTKNLISSNLDGSPTAGGVRASALTVPTVKSKRNIFFKKQDTSLPPYDVIPSTRPIIIVGPSLKGYEVTDMMQKPLFNFLKDCFKRRVIITRVRADISLAKKSLYNNPSKKTTVGNKPGSRSNTMDYVQEEVERIFKLAQTLQLVVLDCDTINYPTQLVKTSLAPTIIYIKVKSEILQKLIKTRGKSQTRHLNVQMMASERLAQCPSEMFDVILDKNQIEDACHHIAEFLESYWRATHPHEILDSSVQQVFTRPIKRSPKIDLSLIIPIMNVLSRSEYKPKARRSSRTHSEYDDCEPSDQERKDNNVSLSTTTYKMNNQKQQQQRYLVVVQHDQRLPLQSNHSQLLPNRHNHRGRLHQNRVVQLHDHEHEQYNYEYQPRQNQRFPHQLQQQNHNEQGQHQRGPQQRRERHVSFEMSVLYHDDE</sequence>
<dbReference type="GeneID" id="100168109"/>
<dbReference type="SUPFAM" id="SSF50044">
    <property type="entry name" value="SH3-domain"/>
    <property type="match status" value="1"/>
</dbReference>
<reference evidence="7" key="2">
    <citation type="submission" date="2022-06" db="UniProtKB">
        <authorList>
            <consortium name="EnsemblMetazoa"/>
        </authorList>
    </citation>
    <scope>IDENTIFICATION</scope>
</reference>
<dbReference type="PRINTS" id="PR01626">
    <property type="entry name" value="LCACHANNELB"/>
</dbReference>
<evidence type="ECO:0000259" key="6">
    <source>
        <dbReference type="PROSITE" id="PS50002"/>
    </source>
</evidence>
<reference evidence="8" key="1">
    <citation type="submission" date="2010-06" db="EMBL/GenBank/DDBJ databases">
        <authorList>
            <person name="Jiang H."/>
            <person name="Abraham K."/>
            <person name="Ali S."/>
            <person name="Alsbrooks S.L."/>
            <person name="Anim B.N."/>
            <person name="Anosike U.S."/>
            <person name="Attaway T."/>
            <person name="Bandaranaike D.P."/>
            <person name="Battles P.K."/>
            <person name="Bell S.N."/>
            <person name="Bell A.V."/>
            <person name="Beltran B."/>
            <person name="Bickham C."/>
            <person name="Bustamante Y."/>
            <person name="Caleb T."/>
            <person name="Canada A."/>
            <person name="Cardenas V."/>
            <person name="Carter K."/>
            <person name="Chacko J."/>
            <person name="Chandrabose M.N."/>
            <person name="Chavez D."/>
            <person name="Chavez A."/>
            <person name="Chen L."/>
            <person name="Chu H.-S."/>
            <person name="Claassen K.J."/>
            <person name="Cockrell R."/>
            <person name="Collins M."/>
            <person name="Cooper J.A."/>
            <person name="Cree A."/>
            <person name="Curry S.M."/>
            <person name="Da Y."/>
            <person name="Dao M.D."/>
            <person name="Das B."/>
            <person name="Davila M.-L."/>
            <person name="Davy-Carroll L."/>
            <person name="Denson S."/>
            <person name="Dinh H."/>
            <person name="Ebong V.E."/>
            <person name="Edwards J.R."/>
            <person name="Egan A."/>
            <person name="El-Daye J."/>
            <person name="Escobedo L."/>
            <person name="Fernandez S."/>
            <person name="Fernando P.R."/>
            <person name="Flagg N."/>
            <person name="Forbes L.D."/>
            <person name="Fowler R.G."/>
            <person name="Fu Q."/>
            <person name="Gabisi R.A."/>
            <person name="Ganer J."/>
            <person name="Garbino Pronczuk A."/>
            <person name="Garcia R.M."/>
            <person name="Garner T."/>
            <person name="Garrett T.E."/>
            <person name="Gonzalez D.A."/>
            <person name="Hamid H."/>
            <person name="Hawkins E.S."/>
            <person name="Hirani K."/>
            <person name="Hogues M.E."/>
            <person name="Hollins B."/>
            <person name="Hsiao C.-H."/>
            <person name="Jabil R."/>
            <person name="James M.L."/>
            <person name="Jhangiani S.N."/>
            <person name="Johnson B."/>
            <person name="Johnson Q."/>
            <person name="Joshi V."/>
            <person name="Kalu J.B."/>
            <person name="Kam C."/>
            <person name="Kashfia A."/>
            <person name="Keebler J."/>
            <person name="Kisamo H."/>
            <person name="Kovar C.L."/>
            <person name="Lago L.A."/>
            <person name="Lai C.-Y."/>
            <person name="Laidlaw J."/>
            <person name="Lara F."/>
            <person name="Le T.-K."/>
            <person name="Lee S.L."/>
            <person name="Legall F.H."/>
            <person name="Lemon S.J."/>
            <person name="Lewis L.R."/>
            <person name="Li B."/>
            <person name="Liu Y."/>
            <person name="Liu Y.-S."/>
            <person name="Lopez J."/>
            <person name="Lozado R.J."/>
            <person name="Lu J."/>
            <person name="Madu R.C."/>
            <person name="Maheshwari M."/>
            <person name="Maheshwari R."/>
            <person name="Malloy K."/>
            <person name="Martinez E."/>
            <person name="Mathew T."/>
            <person name="Mercado I.C."/>
            <person name="Mercado C."/>
            <person name="Meyer B."/>
            <person name="Montgomery K."/>
            <person name="Morgan M.B."/>
            <person name="Munidasa M."/>
            <person name="Nazareth L.V."/>
            <person name="Nelson J."/>
            <person name="Ng B.M."/>
            <person name="Nguyen N.B."/>
            <person name="Nguyen P.Q."/>
            <person name="Nguyen T."/>
            <person name="Obregon M."/>
            <person name="Okwuonu G.O."/>
            <person name="Onwere C.G."/>
            <person name="Orozco G."/>
            <person name="Parra A."/>
            <person name="Patel S."/>
            <person name="Patil S."/>
            <person name="Perez A."/>
            <person name="Perez Y."/>
            <person name="Pham C."/>
            <person name="Primus E.L."/>
            <person name="Pu L.-L."/>
            <person name="Puazo M."/>
            <person name="Qin X."/>
            <person name="Quiroz J.B."/>
            <person name="Reese J."/>
            <person name="Richards S."/>
            <person name="Rives C.M."/>
            <person name="Robberts R."/>
            <person name="Ruiz S.J."/>
            <person name="Ruiz M.J."/>
            <person name="Santibanez J."/>
            <person name="Schneider B.W."/>
            <person name="Sisson I."/>
            <person name="Smith M."/>
            <person name="Sodergren E."/>
            <person name="Song X.-Z."/>
            <person name="Song B.B."/>
            <person name="Summersgill H."/>
            <person name="Thelus R."/>
            <person name="Thornton R.D."/>
            <person name="Trejos Z.Y."/>
            <person name="Usmani K."/>
            <person name="Vattathil S."/>
            <person name="Villasana D."/>
            <person name="Walker D.L."/>
            <person name="Wang S."/>
            <person name="Wang K."/>
            <person name="White C.S."/>
            <person name="Williams A.C."/>
            <person name="Williamson J."/>
            <person name="Wilson K."/>
            <person name="Woghiren I.O."/>
            <person name="Woodworth J.R."/>
            <person name="Worley K.C."/>
            <person name="Wright R.A."/>
            <person name="Wu W."/>
            <person name="Young L."/>
            <person name="Zhang L."/>
            <person name="Zhang J."/>
            <person name="Zhu Y."/>
            <person name="Muzny D.M."/>
            <person name="Weinstock G."/>
            <person name="Gibbs R.A."/>
        </authorList>
    </citation>
    <scope>NUCLEOTIDE SEQUENCE [LARGE SCALE GENOMIC DNA]</scope>
    <source>
        <strain evidence="8">LSR1</strain>
    </source>
</reference>
<dbReference type="Gene3D" id="3.40.50.300">
    <property type="entry name" value="P-loop containing nucleotide triphosphate hydrolases"/>
    <property type="match status" value="1"/>
</dbReference>
<dbReference type="PANTHER" id="PTHR11824">
    <property type="entry name" value="VOLTAGE-DEPENDENT CALCIUM CHANNEL BETA SUBUNIT"/>
    <property type="match status" value="1"/>
</dbReference>
<dbReference type="InterPro" id="IPR000584">
    <property type="entry name" value="VDCC_L_bsu"/>
</dbReference>
<accession>A0A8R2A5J5</accession>
<protein>
    <recommendedName>
        <fullName evidence="6">SH3 domain-containing protein</fullName>
    </recommendedName>
</protein>
<dbReference type="SUPFAM" id="SSF52540">
    <property type="entry name" value="P-loop containing nucleoside triphosphate hydrolases"/>
    <property type="match status" value="1"/>
</dbReference>
<dbReference type="Proteomes" id="UP000007819">
    <property type="component" value="Chromosome A1"/>
</dbReference>
<evidence type="ECO:0000256" key="2">
    <source>
        <dbReference type="ARBA" id="ARBA00022443"/>
    </source>
</evidence>
<proteinExistence type="inferred from homology"/>
<dbReference type="PROSITE" id="PS50002">
    <property type="entry name" value="SH3"/>
    <property type="match status" value="1"/>
</dbReference>
<dbReference type="InterPro" id="IPR027417">
    <property type="entry name" value="P-loop_NTPase"/>
</dbReference>
<dbReference type="CDD" id="cd11863">
    <property type="entry name" value="SH3_CACNB"/>
    <property type="match status" value="1"/>
</dbReference>
<evidence type="ECO:0000256" key="1">
    <source>
        <dbReference type="ARBA" id="ARBA00010836"/>
    </source>
</evidence>
<evidence type="ECO:0000256" key="4">
    <source>
        <dbReference type="PROSITE-ProRule" id="PRU00192"/>
    </source>
</evidence>
<dbReference type="KEGG" id="api:100168109"/>
<feature type="region of interest" description="Disordered" evidence="5">
    <location>
        <begin position="381"/>
        <end position="410"/>
    </location>
</feature>
<evidence type="ECO:0000256" key="5">
    <source>
        <dbReference type="SAM" id="MobiDB-lite"/>
    </source>
</evidence>
<dbReference type="InterPro" id="IPR036028">
    <property type="entry name" value="SH3-like_dom_sf"/>
</dbReference>
<evidence type="ECO:0000313" key="7">
    <source>
        <dbReference type="EnsemblMetazoa" id="XP_001944921.2"/>
    </source>
</evidence>
<feature type="domain" description="SH3" evidence="6">
    <location>
        <begin position="28"/>
        <end position="97"/>
    </location>
</feature>
<dbReference type="RefSeq" id="XP_001944921.2">
    <property type="nucleotide sequence ID" value="XM_001944886.4"/>
</dbReference>
<feature type="compositionally biased region" description="Low complexity" evidence="5">
    <location>
        <begin position="490"/>
        <end position="507"/>
    </location>
</feature>
<dbReference type="SMART" id="SM00072">
    <property type="entry name" value="GuKc"/>
    <property type="match status" value="1"/>
</dbReference>
<comment type="similarity">
    <text evidence="1">Belongs to the calcium channel beta subunit family.</text>
</comment>
<dbReference type="OrthoDB" id="5962384at2759"/>
<dbReference type="AlphaFoldDB" id="A0A8R2A5J5"/>